<proteinExistence type="predicted"/>
<comment type="caution">
    <text evidence="2">The sequence shown here is derived from an EMBL/GenBank/DDBJ whole genome shotgun (WGS) entry which is preliminary data.</text>
</comment>
<feature type="compositionally biased region" description="Low complexity" evidence="1">
    <location>
        <begin position="80"/>
        <end position="105"/>
    </location>
</feature>
<protein>
    <submittedName>
        <fullName evidence="2">Catalase</fullName>
    </submittedName>
</protein>
<feature type="compositionally biased region" description="Basic and acidic residues" evidence="1">
    <location>
        <begin position="61"/>
        <end position="78"/>
    </location>
</feature>
<feature type="region of interest" description="Disordered" evidence="1">
    <location>
        <begin position="1"/>
        <end position="142"/>
    </location>
</feature>
<dbReference type="Pfam" id="PF12118">
    <property type="entry name" value="SprA-related"/>
    <property type="match status" value="1"/>
</dbReference>
<name>A0A545UJV1_9GAMM</name>
<feature type="compositionally biased region" description="Polar residues" evidence="1">
    <location>
        <begin position="39"/>
        <end position="56"/>
    </location>
</feature>
<evidence type="ECO:0000313" key="2">
    <source>
        <dbReference type="EMBL" id="TQV89723.1"/>
    </source>
</evidence>
<dbReference type="Proteomes" id="UP000315439">
    <property type="component" value="Unassembled WGS sequence"/>
</dbReference>
<dbReference type="EMBL" id="VIKS01000001">
    <property type="protein sequence ID" value="TQV89723.1"/>
    <property type="molecule type" value="Genomic_DNA"/>
</dbReference>
<dbReference type="OrthoDB" id="9812722at2"/>
<dbReference type="InterPro" id="IPR021973">
    <property type="entry name" value="SprA-related"/>
</dbReference>
<feature type="compositionally biased region" description="Basic and acidic residues" evidence="1">
    <location>
        <begin position="107"/>
        <end position="129"/>
    </location>
</feature>
<reference evidence="2 3" key="1">
    <citation type="submission" date="2019-07" db="EMBL/GenBank/DDBJ databases">
        <title>Draft genome for Aliikangiella sp. M105.</title>
        <authorList>
            <person name="Wang G."/>
        </authorList>
    </citation>
    <scope>NUCLEOTIDE SEQUENCE [LARGE SCALE GENOMIC DNA]</scope>
    <source>
        <strain evidence="2 3">M105</strain>
    </source>
</reference>
<dbReference type="RefSeq" id="WP_142891787.1">
    <property type="nucleotide sequence ID" value="NZ_ML660160.1"/>
</dbReference>
<gene>
    <name evidence="2" type="ORF">FLL46_02255</name>
</gene>
<keyword evidence="3" id="KW-1185">Reference proteome</keyword>
<sequence length="281" mass="30242">MLISSAPVAIPVSTANPPTEAVASEAAQRTPIREPAPPTDSSATKNSTETSEQQPRNPAELNRDNSQRDSSGDAKQDNGEQNSQNRDNQSQSRNEQNSDSNNEQQEAQERREIEQLKRVDREVRAHETAHASAGGQLAGAPQLTFTIGPDGRRYAVGGEVSIDTSKVPGDPQATIDKMSQVRRAALAPANPSPQDLKVAALSSQIANQARVELNILRNEEASQAQASEEEGRENPNLNIRSSVQFTNPVAAKRSSLLLNQKIVDSGALDDINEEPLLSQTA</sequence>
<evidence type="ECO:0000313" key="3">
    <source>
        <dbReference type="Proteomes" id="UP000315439"/>
    </source>
</evidence>
<dbReference type="AlphaFoldDB" id="A0A545UJV1"/>
<organism evidence="2 3">
    <name type="scientific">Aliikangiella coralliicola</name>
    <dbReference type="NCBI Taxonomy" id="2592383"/>
    <lineage>
        <taxon>Bacteria</taxon>
        <taxon>Pseudomonadati</taxon>
        <taxon>Pseudomonadota</taxon>
        <taxon>Gammaproteobacteria</taxon>
        <taxon>Oceanospirillales</taxon>
        <taxon>Pleioneaceae</taxon>
        <taxon>Aliikangiella</taxon>
    </lineage>
</organism>
<evidence type="ECO:0000256" key="1">
    <source>
        <dbReference type="SAM" id="MobiDB-lite"/>
    </source>
</evidence>
<accession>A0A545UJV1</accession>